<dbReference type="Pfam" id="PF01128">
    <property type="entry name" value="IspD"/>
    <property type="match status" value="1"/>
</dbReference>
<keyword evidence="1" id="KW-0808">Transferase</keyword>
<dbReference type="SUPFAM" id="SSF53448">
    <property type="entry name" value="Nucleotide-diphospho-sugar transferases"/>
    <property type="match status" value="1"/>
</dbReference>
<evidence type="ECO:0000313" key="4">
    <source>
        <dbReference type="Proteomes" id="UP000649826"/>
    </source>
</evidence>
<dbReference type="PANTHER" id="PTHR43015:SF1">
    <property type="entry name" value="D-RIBITOL-5-PHOSPHATE CYTIDYLYLTRANSFERASE"/>
    <property type="match status" value="1"/>
</dbReference>
<dbReference type="CDD" id="cd02516">
    <property type="entry name" value="CDP-ME_synthetase"/>
    <property type="match status" value="1"/>
</dbReference>
<dbReference type="Proteomes" id="UP000649826">
    <property type="component" value="Unassembled WGS sequence"/>
</dbReference>
<dbReference type="InterPro" id="IPR034683">
    <property type="entry name" value="IspD/TarI"/>
</dbReference>
<dbReference type="InterPro" id="IPR029044">
    <property type="entry name" value="Nucleotide-diphossugar_trans"/>
</dbReference>
<accession>A0ABR7IM43</accession>
<proteinExistence type="predicted"/>
<name>A0ABR7IM43_9FIRM</name>
<evidence type="ECO:0000313" key="3">
    <source>
        <dbReference type="EMBL" id="MBC5781094.1"/>
    </source>
</evidence>
<evidence type="ECO:0000256" key="1">
    <source>
        <dbReference type="ARBA" id="ARBA00022679"/>
    </source>
</evidence>
<comment type="caution">
    <text evidence="3">The sequence shown here is derived from an EMBL/GenBank/DDBJ whole genome shotgun (WGS) entry which is preliminary data.</text>
</comment>
<dbReference type="RefSeq" id="WP_186995670.1">
    <property type="nucleotide sequence ID" value="NZ_JACOQG010000047.1"/>
</dbReference>
<gene>
    <name evidence="3" type="ORF">H8Z82_15910</name>
</gene>
<dbReference type="GO" id="GO:0016779">
    <property type="term" value="F:nucleotidyltransferase activity"/>
    <property type="evidence" value="ECO:0007669"/>
    <property type="project" value="UniProtKB-KW"/>
</dbReference>
<keyword evidence="2 3" id="KW-0548">Nucleotidyltransferase</keyword>
<dbReference type="EMBL" id="JACOQG010000047">
    <property type="protein sequence ID" value="MBC5781094.1"/>
    <property type="molecule type" value="Genomic_DNA"/>
</dbReference>
<dbReference type="Gene3D" id="3.90.550.10">
    <property type="entry name" value="Spore Coat Polysaccharide Biosynthesis Protein SpsA, Chain A"/>
    <property type="match status" value="1"/>
</dbReference>
<organism evidence="3 4">
    <name type="scientific">Blautia difficilis</name>
    <dbReference type="NCBI Taxonomy" id="2763027"/>
    <lineage>
        <taxon>Bacteria</taxon>
        <taxon>Bacillati</taxon>
        <taxon>Bacillota</taxon>
        <taxon>Clostridia</taxon>
        <taxon>Lachnospirales</taxon>
        <taxon>Lachnospiraceae</taxon>
        <taxon>Blautia</taxon>
    </lineage>
</organism>
<reference evidence="3 4" key="1">
    <citation type="submission" date="2020-08" db="EMBL/GenBank/DDBJ databases">
        <title>Genome public.</title>
        <authorList>
            <person name="Liu C."/>
            <person name="Sun Q."/>
        </authorList>
    </citation>
    <scope>NUCLEOTIDE SEQUENCE [LARGE SCALE GENOMIC DNA]</scope>
    <source>
        <strain evidence="3 4">M29</strain>
    </source>
</reference>
<evidence type="ECO:0000256" key="2">
    <source>
        <dbReference type="ARBA" id="ARBA00022695"/>
    </source>
</evidence>
<sequence length="237" mass="26256">MVVALLTAAGSGTRMGQDIPKQFIHVDNKPLIIYTMEAFQNHPSIDAIIVVTLPAWKEVVSAYAGQFNITKLKWIVSGGETGQESIYNALCKLKNEIDADDIVMVHDGNRCLVSAEIISNSLAVYQQHGSAVAAIPCVEAVFRSVDGGNTSRESIPRESLFRTQTPHTYQLKKLLWAHEKAKELNIKNTAASCTLMQELGETVYFSRGSEENLKITTVDDMMIFKALHSVKKDSWLK</sequence>
<protein>
    <submittedName>
        <fullName evidence="3">2-C-methyl-D-erythritol 4-phosphate cytidylyltransferase</fullName>
    </submittedName>
</protein>
<dbReference type="PANTHER" id="PTHR43015">
    <property type="entry name" value="D-RIBITOL-5-PHOSPHATE CYTIDYLYLTRANSFERASE"/>
    <property type="match status" value="1"/>
</dbReference>
<keyword evidence="4" id="KW-1185">Reference proteome</keyword>